<evidence type="ECO:0000313" key="4">
    <source>
        <dbReference type="Proteomes" id="UP000076234"/>
    </source>
</evidence>
<name>A0A142VZK5_9SPHN</name>
<dbReference type="InterPro" id="IPR029063">
    <property type="entry name" value="SAM-dependent_MTases_sf"/>
</dbReference>
<dbReference type="Pfam" id="PF10119">
    <property type="entry name" value="MethyTransf_Reg"/>
    <property type="match status" value="1"/>
</dbReference>
<dbReference type="CDD" id="cd02440">
    <property type="entry name" value="AdoMet_MTases"/>
    <property type="match status" value="1"/>
</dbReference>
<accession>A0A142VZK5</accession>
<evidence type="ECO:0000259" key="2">
    <source>
        <dbReference type="Pfam" id="PF10119"/>
    </source>
</evidence>
<evidence type="ECO:0000313" key="3">
    <source>
        <dbReference type="EMBL" id="AMU95181.1"/>
    </source>
</evidence>
<dbReference type="EMBL" id="CP013342">
    <property type="protein sequence ID" value="AMU95181.1"/>
    <property type="molecule type" value="Genomic_DNA"/>
</dbReference>
<dbReference type="InterPro" id="IPR018773">
    <property type="entry name" value="MeTrfase_reg_dom_prd"/>
</dbReference>
<reference evidence="4" key="1">
    <citation type="submission" date="2015-11" db="EMBL/GenBank/DDBJ databases">
        <title>Complete genome sequence of a polyethylene glycol-degrading strain Sphingopyxis terrae strain 203-1 (NBRC 15098).</title>
        <authorList>
            <person name="Yoshiyuki O."/>
            <person name="Shouta N."/>
            <person name="Nagata Y."/>
            <person name="Numata M."/>
            <person name="Tsuchikane K."/>
            <person name="Hosoyama A."/>
            <person name="Yamazoe A."/>
            <person name="Tsuda M."/>
            <person name="Fujita N."/>
            <person name="Kawai F."/>
        </authorList>
    </citation>
    <scope>NUCLEOTIDE SEQUENCE [LARGE SCALE GENOMIC DNA]</scope>
    <source>
        <strain evidence="4">203-1</strain>
    </source>
</reference>
<protein>
    <recommendedName>
        <fullName evidence="5">Methyltransferase</fullName>
    </recommendedName>
</protein>
<evidence type="ECO:0008006" key="5">
    <source>
        <dbReference type="Google" id="ProtNLM"/>
    </source>
</evidence>
<sequence length="510" mass="56043">MWNAGYVSEVDYIYGYFSELAPVRLKFALLSRGVSHDVGDSPSYLELGFGHGLSLNINAATSSGRFFGTDFNPSQAAYAAQIARACGKPLGIFDDSFEEFARRDDLPQFDIIALHGIWSWVSNETRDAIVEIVRLKLKPGGILYISYNCKPGWSPIEPLRHLLNLHAAKAAAGGLLARVDESLHFAQRVVDASAGYFDLYPSVGNMVESIRKLDRSYVSHEYFNRHWLPESFSEVSARLAEAKMDFAASASLIDNMPGLGVPSHCQGLLASISDLALYETTRDYIVNRQFRRDIYVKGKRQMSVAEVADRLEAYSFLTLAETEQLPLTLTTAGGSATLRSEIYQPVWEALMASNGAAVPFGVLVDRIASVGITRSQLAETLFVLTGRGDVAPTSQSATPEDDRIASVALNMELCRRSKYSSGANNLAASNIGSAVPVTRVQQLVLLALWEGVDEVETTVWRWLSEQGERLISEGVTLETVEENLEEIRKIHGEVTSKLLPLLRRLGAAPV</sequence>
<dbReference type="SUPFAM" id="SSF53335">
    <property type="entry name" value="S-adenosyl-L-methionine-dependent methyltransferases"/>
    <property type="match status" value="1"/>
</dbReference>
<dbReference type="Proteomes" id="UP000076234">
    <property type="component" value="Chromosome"/>
</dbReference>
<dbReference type="InterPro" id="IPR013216">
    <property type="entry name" value="Methyltransf_11"/>
</dbReference>
<proteinExistence type="predicted"/>
<feature type="domain" description="Methyltransferase type 11" evidence="1">
    <location>
        <begin position="45"/>
        <end position="145"/>
    </location>
</feature>
<evidence type="ECO:0000259" key="1">
    <source>
        <dbReference type="Pfam" id="PF08241"/>
    </source>
</evidence>
<dbReference type="Gene3D" id="3.40.50.150">
    <property type="entry name" value="Vaccinia Virus protein VP39"/>
    <property type="match status" value="1"/>
</dbReference>
<dbReference type="STRING" id="1219058.AOA14_11245"/>
<dbReference type="GO" id="GO:0008757">
    <property type="term" value="F:S-adenosylmethionine-dependent methyltransferase activity"/>
    <property type="evidence" value="ECO:0007669"/>
    <property type="project" value="InterPro"/>
</dbReference>
<dbReference type="Pfam" id="PF08241">
    <property type="entry name" value="Methyltransf_11"/>
    <property type="match status" value="1"/>
</dbReference>
<dbReference type="AlphaFoldDB" id="A0A142VZK5"/>
<gene>
    <name evidence="3" type="ORF">AOA14_11245</name>
</gene>
<dbReference type="KEGG" id="ster:AOA14_11245"/>
<organism evidence="3 4">
    <name type="scientific">Sphingopyxis terrae subsp. terrae NBRC 15098</name>
    <dbReference type="NCBI Taxonomy" id="1219058"/>
    <lineage>
        <taxon>Bacteria</taxon>
        <taxon>Pseudomonadati</taxon>
        <taxon>Pseudomonadota</taxon>
        <taxon>Alphaproteobacteria</taxon>
        <taxon>Sphingomonadales</taxon>
        <taxon>Sphingomonadaceae</taxon>
        <taxon>Sphingopyxis</taxon>
    </lineage>
</organism>
<feature type="domain" description="Methyltransferase regulatory" evidence="2">
    <location>
        <begin position="214"/>
        <end position="297"/>
    </location>
</feature>
<reference evidence="3 4" key="2">
    <citation type="journal article" date="2016" name="Genome Announc.">
        <title>Complete Genome Sequence of Sphingopyxis terrae Strain 203-1 (NBRC 111660), a Polyethylene Glycol Degrader.</title>
        <authorList>
            <person name="Ohtsubo Y."/>
            <person name="Nonoyama S."/>
            <person name="Nagata Y."/>
            <person name="Numata M."/>
            <person name="Tsuchikane K."/>
            <person name="Hosoyama A."/>
            <person name="Yamazoe A."/>
            <person name="Tsuda M."/>
            <person name="Fujita N."/>
            <person name="Kawai F."/>
        </authorList>
    </citation>
    <scope>NUCLEOTIDE SEQUENCE [LARGE SCALE GENOMIC DNA]</scope>
    <source>
        <strain evidence="3 4">203-1</strain>
    </source>
</reference>
<dbReference type="RefSeq" id="WP_062770756.1">
    <property type="nucleotide sequence ID" value="NZ_BCZQ01000045.1"/>
</dbReference>